<keyword evidence="10" id="KW-1185">Reference proteome</keyword>
<dbReference type="InterPro" id="IPR042265">
    <property type="entry name" value="DPH1/DPH2_3"/>
</dbReference>
<dbReference type="GO" id="GO:0046872">
    <property type="term" value="F:metal ion binding"/>
    <property type="evidence" value="ECO:0007669"/>
    <property type="project" value="UniProtKB-KW"/>
</dbReference>
<dbReference type="InterPro" id="IPR016435">
    <property type="entry name" value="DPH1/DPH2"/>
</dbReference>
<protein>
    <recommendedName>
        <fullName evidence="7">S-adenosyl-L-methionine:L-histidine 3-amino-3-carboxypropyltransferase 2</fullName>
    </recommendedName>
</protein>
<accession>A0A9P4S7G7</accession>
<comment type="pathway">
    <text evidence="2">Protein modification; peptidyl-diphthamide biosynthesis.</text>
</comment>
<evidence type="ECO:0000256" key="2">
    <source>
        <dbReference type="ARBA" id="ARBA00005156"/>
    </source>
</evidence>
<dbReference type="EMBL" id="MU006099">
    <property type="protein sequence ID" value="KAF2837474.1"/>
    <property type="molecule type" value="Genomic_DNA"/>
</dbReference>
<feature type="compositionally biased region" description="Acidic residues" evidence="8">
    <location>
        <begin position="1390"/>
        <end position="1417"/>
    </location>
</feature>
<gene>
    <name evidence="9" type="ORF">M501DRAFT_1006546</name>
</gene>
<proteinExistence type="inferred from homology"/>
<feature type="region of interest" description="Disordered" evidence="8">
    <location>
        <begin position="1152"/>
        <end position="1221"/>
    </location>
</feature>
<dbReference type="Pfam" id="PF01866">
    <property type="entry name" value="Diphthamide_syn"/>
    <property type="match status" value="1"/>
</dbReference>
<organism evidence="9 10">
    <name type="scientific">Patellaria atrata CBS 101060</name>
    <dbReference type="NCBI Taxonomy" id="1346257"/>
    <lineage>
        <taxon>Eukaryota</taxon>
        <taxon>Fungi</taxon>
        <taxon>Dikarya</taxon>
        <taxon>Ascomycota</taxon>
        <taxon>Pezizomycotina</taxon>
        <taxon>Dothideomycetes</taxon>
        <taxon>Dothideomycetes incertae sedis</taxon>
        <taxon>Patellariales</taxon>
        <taxon>Patellariaceae</taxon>
        <taxon>Patellaria</taxon>
    </lineage>
</organism>
<dbReference type="FunFam" id="3.40.50.11860:FF:000001">
    <property type="entry name" value="2-(3-amino-3-carboxypropyl)histidine synthase subunit 2"/>
    <property type="match status" value="1"/>
</dbReference>
<dbReference type="InterPro" id="IPR042263">
    <property type="entry name" value="DPH1/DPH2_1"/>
</dbReference>
<comment type="similarity">
    <text evidence="3">Belongs to the DPH1/DPH2 family. DPH2 subfamily.</text>
</comment>
<dbReference type="PANTHER" id="PTHR10762:SF2">
    <property type="entry name" value="2-(3-AMINO-3-CARBOXYPROPYL)HISTIDINE SYNTHASE SUBUNIT 2"/>
    <property type="match status" value="1"/>
</dbReference>
<evidence type="ECO:0000256" key="6">
    <source>
        <dbReference type="ARBA" id="ARBA00023014"/>
    </source>
</evidence>
<evidence type="ECO:0000256" key="7">
    <source>
        <dbReference type="ARBA" id="ARBA00080784"/>
    </source>
</evidence>
<feature type="region of interest" description="Disordered" evidence="8">
    <location>
        <begin position="921"/>
        <end position="975"/>
    </location>
</feature>
<evidence type="ECO:0000256" key="3">
    <source>
        <dbReference type="ARBA" id="ARBA00006179"/>
    </source>
</evidence>
<dbReference type="SFLD" id="SFLDG01121">
    <property type="entry name" value="Diphthamide_biosynthesis"/>
    <property type="match status" value="1"/>
</dbReference>
<dbReference type="Gene3D" id="3.40.50.11840">
    <property type="entry name" value="Diphthamide synthesis DPH1/DPH2 domain 1"/>
    <property type="match status" value="1"/>
</dbReference>
<sequence length="1435" mass="159019">MTTPALEVAPVLSTPDTHIFEEPTPPINVQTLPRLSDEQLAVIYEIERTVREIRAGRWRRIALQFPDHLLIDGPRVFEALSRGFKNAHSDNQSQPCREESTNQETVENITSALDGTDIAEQEVPQEKLYILADTSYGACCVDEIAAEHADADVVVHYGRSCLSPTARLPVIYVFTSMPLEIELVLEAFRNIYADKTSKIILMADIPYSTYIPEIHQRLEQDGYINIFATSVLHDPSSPLPNRTVPENLGGGEGLREYQLFHISSPPPSLLLTLSSRVDAVHIFPTDESLSSPKAILTSSAMTLRRRYALLTSLNTVSIFGILINTLSVKNYLHIVEHVKAQIAAAGKKSYTFVVGKINAAKVANFSEVGGWVVIGCWESSLIESKDFWKPLITPFELELALRGDAQRVWTGEWSSDFQAILKSKEQADGGSYDQNGHGEADGTVEAESDDLDTDDEEESAPPEFDLRTGRYVSHTRPMRPSKATSQPPNGKRDEANTTSDALIKRANGDLARVGGVVSPGAEFLQSKRTWRGLGSDFEISYEDTGGVAGAVMEEGRSGIARGYVIPTSTLLALYNTSKHLRTFLQNYPLAWKNLSFRLPQPAQPAGTPGNETPDSRDRLSKAYSLDALLIFVVVPFATRLKSLDLCNTAVSGVALTSRVLQPRISTIQHLSVRGCKNVSIKYHIVPFLEPYTLPQGPWGSSKELALKSLYTYRCRHHRRRPYLPSSLVRRDSDSEPTHQLIEICHKLGIWTDTAWCPSPGPRCFRRKDYYSGRAAPGTAEVWVPFDRLWRSGNRIGPTDETPGGGRSDGRLWEDEESGFDGEALGTSTFRGQGKDLPAHERRSHKLFTENITCTDCGDEILERCEQCSVRMHCMGCRKTLCASCAFNRPIPRKRVKTRNFASIAFGTGSAGITLFGGLSSQTQSSNNRQNQAPKKDRFWWAPGATRSPNLMNESSNPSDGNDSDDSDTDIANANPVGANVLPPKLNMHWCCLEPIFSGGGGIAFMGPGLGGDGADRIRAAPLPRGKYDDPAFTSLLRSAEAVRGVHELKNADLYEHVLGQDVDILPELQKDSLDLQTSTCPRNLCQDCYRSFRWKVSCKACKKPLCKEHDFRGLRIRKCGYRDLHVEREYVLSHPSKPVDDHQIQIPAFRPLQSTPEPSISNHEQDYDPQEGPSSNMHLNPSSSNHDSASQTSADTDVHSFLNPPADMSSSVSSLQPPPAPFGALPVRKRAVSLSGLRPRSTFSSSWPNSPSLAAQDRRQELLPLPGNPGHPVQWKGCGSYFCQQFRPVGDTRPRCDLRGNDCAACKVFVCDITRCPCTPCTQVFHCPSCLAKPEVQALCRYEEERLKKIAKEEQERRVRERETQALLRSDRSIELVGEFLGALYGGFSEEMEEEEEEVDEEDGDGEADGDEEEDGEALLQQVIWVDGPVYDPLD</sequence>
<dbReference type="NCBIfam" id="TIGR00272">
    <property type="entry name" value="DPH2"/>
    <property type="match status" value="1"/>
</dbReference>
<evidence type="ECO:0000313" key="10">
    <source>
        <dbReference type="Proteomes" id="UP000799429"/>
    </source>
</evidence>
<dbReference type="NCBIfam" id="TIGR00322">
    <property type="entry name" value="diphth2_R"/>
    <property type="match status" value="1"/>
</dbReference>
<feature type="compositionally biased region" description="Low complexity" evidence="8">
    <location>
        <begin position="921"/>
        <end position="931"/>
    </location>
</feature>
<evidence type="ECO:0000313" key="9">
    <source>
        <dbReference type="EMBL" id="KAF2837474.1"/>
    </source>
</evidence>
<dbReference type="GO" id="GO:0051536">
    <property type="term" value="F:iron-sulfur cluster binding"/>
    <property type="evidence" value="ECO:0007669"/>
    <property type="project" value="UniProtKB-KW"/>
</dbReference>
<dbReference type="GO" id="GO:0017183">
    <property type="term" value="P:protein histidyl modification to diphthamide"/>
    <property type="evidence" value="ECO:0007669"/>
    <property type="project" value="InterPro"/>
</dbReference>
<feature type="region of interest" description="Disordered" evidence="8">
    <location>
        <begin position="427"/>
        <end position="495"/>
    </location>
</feature>
<dbReference type="Gene3D" id="3.40.50.11860">
    <property type="entry name" value="Diphthamide synthesis DPH1/DPH2 domain 3"/>
    <property type="match status" value="1"/>
</dbReference>
<feature type="compositionally biased region" description="Polar residues" evidence="8">
    <location>
        <begin position="1152"/>
        <end position="1162"/>
    </location>
</feature>
<dbReference type="Proteomes" id="UP000799429">
    <property type="component" value="Unassembled WGS sequence"/>
</dbReference>
<dbReference type="OrthoDB" id="3903581at2759"/>
<feature type="region of interest" description="Disordered" evidence="8">
    <location>
        <begin position="1389"/>
        <end position="1419"/>
    </location>
</feature>
<keyword evidence="4" id="KW-0479">Metal-binding</keyword>
<evidence type="ECO:0000256" key="4">
    <source>
        <dbReference type="ARBA" id="ARBA00022723"/>
    </source>
</evidence>
<dbReference type="GO" id="GO:0090560">
    <property type="term" value="F:2-(3-amino-3-carboxypropyl)histidine synthase activity"/>
    <property type="evidence" value="ECO:0007669"/>
    <property type="project" value="InterPro"/>
</dbReference>
<dbReference type="SFLD" id="SFLDF00408">
    <property type="entry name" value="Diphthamide_biosynthesis_famil"/>
    <property type="match status" value="1"/>
</dbReference>
<reference evidence="9" key="1">
    <citation type="journal article" date="2020" name="Stud. Mycol.">
        <title>101 Dothideomycetes genomes: a test case for predicting lifestyles and emergence of pathogens.</title>
        <authorList>
            <person name="Haridas S."/>
            <person name="Albert R."/>
            <person name="Binder M."/>
            <person name="Bloem J."/>
            <person name="Labutti K."/>
            <person name="Salamov A."/>
            <person name="Andreopoulos B."/>
            <person name="Baker S."/>
            <person name="Barry K."/>
            <person name="Bills G."/>
            <person name="Bluhm B."/>
            <person name="Cannon C."/>
            <person name="Castanera R."/>
            <person name="Culley D."/>
            <person name="Daum C."/>
            <person name="Ezra D."/>
            <person name="Gonzalez J."/>
            <person name="Henrissat B."/>
            <person name="Kuo A."/>
            <person name="Liang C."/>
            <person name="Lipzen A."/>
            <person name="Lutzoni F."/>
            <person name="Magnuson J."/>
            <person name="Mondo S."/>
            <person name="Nolan M."/>
            <person name="Ohm R."/>
            <person name="Pangilinan J."/>
            <person name="Park H.-J."/>
            <person name="Ramirez L."/>
            <person name="Alfaro M."/>
            <person name="Sun H."/>
            <person name="Tritt A."/>
            <person name="Yoshinaga Y."/>
            <person name="Zwiers L.-H."/>
            <person name="Turgeon B."/>
            <person name="Goodwin S."/>
            <person name="Spatafora J."/>
            <person name="Crous P."/>
            <person name="Grigoriev I."/>
        </authorList>
    </citation>
    <scope>NUCLEOTIDE SEQUENCE</scope>
    <source>
        <strain evidence="9">CBS 101060</strain>
    </source>
</reference>
<comment type="caution">
    <text evidence="9">The sequence shown here is derived from an EMBL/GenBank/DDBJ whole genome shotgun (WGS) entry which is preliminary data.</text>
</comment>
<feature type="compositionally biased region" description="Acidic residues" evidence="8">
    <location>
        <begin position="442"/>
        <end position="460"/>
    </location>
</feature>
<name>A0A9P4S7G7_9PEZI</name>
<keyword evidence="5" id="KW-0408">Iron</keyword>
<evidence type="ECO:0000256" key="1">
    <source>
        <dbReference type="ARBA" id="ARBA00001966"/>
    </source>
</evidence>
<feature type="compositionally biased region" description="Polar residues" evidence="8">
    <location>
        <begin position="1172"/>
        <end position="1195"/>
    </location>
</feature>
<evidence type="ECO:0000256" key="8">
    <source>
        <dbReference type="SAM" id="MobiDB-lite"/>
    </source>
</evidence>
<dbReference type="InterPro" id="IPR010014">
    <property type="entry name" value="DHP2"/>
</dbReference>
<dbReference type="SFLD" id="SFLDS00032">
    <property type="entry name" value="Radical_SAM_3-amino-3-carboxyp"/>
    <property type="match status" value="1"/>
</dbReference>
<keyword evidence="6" id="KW-0411">Iron-sulfur</keyword>
<dbReference type="PANTHER" id="PTHR10762">
    <property type="entry name" value="DIPHTHAMIDE BIOSYNTHESIS PROTEIN"/>
    <property type="match status" value="1"/>
</dbReference>
<evidence type="ECO:0000256" key="5">
    <source>
        <dbReference type="ARBA" id="ARBA00023004"/>
    </source>
</evidence>
<comment type="cofactor">
    <cofactor evidence="1">
        <name>[4Fe-4S] cluster</name>
        <dbReference type="ChEBI" id="CHEBI:49883"/>
    </cofactor>
</comment>